<evidence type="ECO:0000256" key="5">
    <source>
        <dbReference type="ARBA" id="ARBA00023004"/>
    </source>
</evidence>
<comment type="cofactor">
    <cofactor evidence="1">
        <name>[4Fe-4S] cluster</name>
        <dbReference type="ChEBI" id="CHEBI:49883"/>
    </cofactor>
</comment>
<dbReference type="Pfam" id="PF01866">
    <property type="entry name" value="Diphthamide_syn"/>
    <property type="match status" value="2"/>
</dbReference>
<organism evidence="7 8">
    <name type="scientific">Plasmodium fragile</name>
    <dbReference type="NCBI Taxonomy" id="5857"/>
    <lineage>
        <taxon>Eukaryota</taxon>
        <taxon>Sar</taxon>
        <taxon>Alveolata</taxon>
        <taxon>Apicomplexa</taxon>
        <taxon>Aconoidasida</taxon>
        <taxon>Haemosporida</taxon>
        <taxon>Plasmodiidae</taxon>
        <taxon>Plasmodium</taxon>
        <taxon>Plasmodium (Plasmodium)</taxon>
    </lineage>
</organism>
<evidence type="ECO:0000256" key="1">
    <source>
        <dbReference type="ARBA" id="ARBA00001966"/>
    </source>
</evidence>
<dbReference type="GO" id="GO:0051536">
    <property type="term" value="F:iron-sulfur cluster binding"/>
    <property type="evidence" value="ECO:0007669"/>
    <property type="project" value="UniProtKB-KW"/>
</dbReference>
<dbReference type="SFLD" id="SFLDS00032">
    <property type="entry name" value="Radical_SAM_3-amino-3-carboxyp"/>
    <property type="match status" value="1"/>
</dbReference>
<dbReference type="PANTHER" id="PTHR10762:SF2">
    <property type="entry name" value="2-(3-AMINO-3-CARBOXYPROPYL)HISTIDINE SYNTHASE SUBUNIT 2"/>
    <property type="match status" value="1"/>
</dbReference>
<dbReference type="NCBIfam" id="TIGR00322">
    <property type="entry name" value="diphth2_R"/>
    <property type="match status" value="2"/>
</dbReference>
<accession>A0A0D9QGH5</accession>
<name>A0A0D9QGH5_PLAFR</name>
<evidence type="ECO:0000256" key="2">
    <source>
        <dbReference type="ARBA" id="ARBA00005156"/>
    </source>
</evidence>
<dbReference type="GO" id="GO:0090560">
    <property type="term" value="F:2-(3-amino-3-carboxypropyl)histidine synthase activity"/>
    <property type="evidence" value="ECO:0007669"/>
    <property type="project" value="InterPro"/>
</dbReference>
<dbReference type="GO" id="GO:0017183">
    <property type="term" value="P:protein histidyl modification to diphthamide"/>
    <property type="evidence" value="ECO:0007669"/>
    <property type="project" value="UniProtKB-UniPathway"/>
</dbReference>
<reference evidence="7 8" key="1">
    <citation type="submission" date="2014-03" db="EMBL/GenBank/DDBJ databases">
        <title>The Genome Sequence of Plasmodium fragile nilgiri.</title>
        <authorList>
            <consortium name="The Broad Institute Genomics Platform"/>
            <consortium name="The Broad Institute Genome Sequencing Center for Infectious Disease"/>
            <person name="Neafsey D."/>
            <person name="Duraisingh M."/>
            <person name="Young S.K."/>
            <person name="Zeng Q."/>
            <person name="Gargeya S."/>
            <person name="Abouelleil A."/>
            <person name="Alvarado L."/>
            <person name="Chapman S.B."/>
            <person name="Gainer-Dewar J."/>
            <person name="Goldberg J."/>
            <person name="Griggs A."/>
            <person name="Gujja S."/>
            <person name="Hansen M."/>
            <person name="Howarth C."/>
            <person name="Imamovic A."/>
            <person name="Larimer J."/>
            <person name="Pearson M."/>
            <person name="Poon T.W."/>
            <person name="Priest M."/>
            <person name="Roberts A."/>
            <person name="Saif S."/>
            <person name="Shea T."/>
            <person name="Sykes S."/>
            <person name="Wortman J."/>
            <person name="Nusbaum C."/>
            <person name="Birren B."/>
        </authorList>
    </citation>
    <scope>NUCLEOTIDE SEQUENCE [LARGE SCALE GENOMIC DNA]</scope>
    <source>
        <strain evidence="8">nilgiri</strain>
    </source>
</reference>
<dbReference type="InterPro" id="IPR042263">
    <property type="entry name" value="DPH1/DPH2_1"/>
</dbReference>
<dbReference type="PANTHER" id="PTHR10762">
    <property type="entry name" value="DIPHTHAMIDE BIOSYNTHESIS PROTEIN"/>
    <property type="match status" value="1"/>
</dbReference>
<evidence type="ECO:0008006" key="9">
    <source>
        <dbReference type="Google" id="ProtNLM"/>
    </source>
</evidence>
<keyword evidence="6" id="KW-0411">Iron-sulfur</keyword>
<dbReference type="InterPro" id="IPR042265">
    <property type="entry name" value="DPH1/DPH2_3"/>
</dbReference>
<dbReference type="InterPro" id="IPR016435">
    <property type="entry name" value="DPH1/DPH2"/>
</dbReference>
<comment type="pathway">
    <text evidence="2">Protein modification; peptidyl-diphthamide biosynthesis.</text>
</comment>
<dbReference type="Proteomes" id="UP000054561">
    <property type="component" value="Unassembled WGS sequence"/>
</dbReference>
<sequence>MAARAPHSSDICRRYQVELAAGVISQNNYKRVSVQLPDGMLEDSLLLSNAIKGELKKGGQGGGAPVPPSYEPTRVTTPCCSVKSHKEDVSVCGAQDNTGGSPPDEVNIYILGDTSLSECCEDYVSAEHVKADVLLHYGPSCQSLITSSIPSIYLFNEIKEEEEEAFYKTVQEGFIRSHLPPEGEVCILMCDVAYTSCMSRLVHAFVNVVVNACVEVGGGGQEASAHWDKRRKPLFLVDGRLVRGKSFLRSDVVSSDEVGSDPVSSDAVNTNLVVCLHRVASNVQGKNCYGDHRNYVELDAHEDLENKYAFFCGRLLIRVLCSNKLGVLIYEVIRQEEISPPWGRILTKGKEQITNLFLFTNGNINLKRRCLLEYEYYPDRVHIYNEEEKKHVGAKGNNELYNFETKKDVDKLLLKRYSLIEKCKQVDTFGVLMTNVNLKKNREMERSLNYILRSRGKRCFTIATNKLNAAKLENFSDIEMYILLSCPEKSFLEVPDFSKKIINPCEFFIAYGYMDWQCSYLFEFLHLLAVPSVCHALDGLRGGKYRLWSLGWGAPSLADVPNGVAQRGTAIQCSTNVERGAPEALTPLEGSSGPSQSLLTCHPLVDPSLPIPVEEQKKFITTFDERSPMCKYFLETLVENTSREYRGVDMNYNTDTVPEVIPGEDGIAQRYESDLRFCGSSA</sequence>
<dbReference type="AlphaFoldDB" id="A0A0D9QGH5"/>
<evidence type="ECO:0000256" key="3">
    <source>
        <dbReference type="ARBA" id="ARBA00006179"/>
    </source>
</evidence>
<dbReference type="Gene3D" id="3.40.50.11860">
    <property type="entry name" value="Diphthamide synthesis DPH1/DPH2 domain 3"/>
    <property type="match status" value="1"/>
</dbReference>
<dbReference type="GO" id="GO:0046872">
    <property type="term" value="F:metal ion binding"/>
    <property type="evidence" value="ECO:0007669"/>
    <property type="project" value="UniProtKB-KW"/>
</dbReference>
<dbReference type="UniPathway" id="UPA00559"/>
<protein>
    <recommendedName>
        <fullName evidence="9">Diphthamide biosynthesis protein 2</fullName>
    </recommendedName>
</protein>
<dbReference type="EMBL" id="KQ001700">
    <property type="protein sequence ID" value="KJP86150.1"/>
    <property type="molecule type" value="Genomic_DNA"/>
</dbReference>
<evidence type="ECO:0000313" key="8">
    <source>
        <dbReference type="Proteomes" id="UP000054561"/>
    </source>
</evidence>
<dbReference type="VEuPathDB" id="PlasmoDB:AK88_04201"/>
<gene>
    <name evidence="7" type="ORF">AK88_04201</name>
</gene>
<dbReference type="GeneID" id="24269515"/>
<dbReference type="OMA" id="IEMYILL"/>
<evidence type="ECO:0000313" key="7">
    <source>
        <dbReference type="EMBL" id="KJP86150.1"/>
    </source>
</evidence>
<evidence type="ECO:0000256" key="4">
    <source>
        <dbReference type="ARBA" id="ARBA00022723"/>
    </source>
</evidence>
<dbReference type="Gene3D" id="3.40.50.11840">
    <property type="entry name" value="Diphthamide synthesis DPH1/DPH2 domain 1"/>
    <property type="match status" value="1"/>
</dbReference>
<keyword evidence="5" id="KW-0408">Iron</keyword>
<keyword evidence="4" id="KW-0479">Metal-binding</keyword>
<dbReference type="RefSeq" id="XP_012337234.1">
    <property type="nucleotide sequence ID" value="XM_012481811.1"/>
</dbReference>
<keyword evidence="8" id="KW-1185">Reference proteome</keyword>
<comment type="similarity">
    <text evidence="3">Belongs to the DPH1/DPH2 family. DPH2 subfamily.</text>
</comment>
<proteinExistence type="inferred from homology"/>
<evidence type="ECO:0000256" key="6">
    <source>
        <dbReference type="ARBA" id="ARBA00023014"/>
    </source>
</evidence>
<dbReference type="OrthoDB" id="361972at2759"/>
<dbReference type="FunFam" id="3.40.50.11860:FF:000001">
    <property type="entry name" value="2-(3-amino-3-carboxypropyl)histidine synthase subunit 2"/>
    <property type="match status" value="1"/>
</dbReference>